<accession>A0A6J8F1T2</accession>
<keyword evidence="1" id="KW-0863">Zinc-finger</keyword>
<proteinExistence type="predicted"/>
<dbReference type="SUPFAM" id="SSF57756">
    <property type="entry name" value="Retrovirus zinc finger-like domains"/>
    <property type="match status" value="1"/>
</dbReference>
<keyword evidence="4" id="KW-1185">Reference proteome</keyword>
<keyword evidence="1" id="KW-0479">Metal-binding</keyword>
<dbReference type="InterPro" id="IPR001878">
    <property type="entry name" value="Znf_CCHC"/>
</dbReference>
<evidence type="ECO:0000313" key="3">
    <source>
        <dbReference type="EMBL" id="CAC5425655.1"/>
    </source>
</evidence>
<sequence length="153" mass="17586">MQLKLMHLDEVARRVNDSNRELYSMVLQRFLCHKNHEKIGFLVTSLLSSPAETKIFEKEQKFLKVHGCNKEKVSDESPKNASNQKSENDLQQFVSMMQVAQSFFQPALPAQSPPPVKNVNYRRLAATRKIPQNYSGCFKCGDVSHFRADCPRK</sequence>
<name>A0A6J8F1T2_MYTCO</name>
<dbReference type="GO" id="GO:0003676">
    <property type="term" value="F:nucleic acid binding"/>
    <property type="evidence" value="ECO:0007669"/>
    <property type="project" value="InterPro"/>
</dbReference>
<keyword evidence="1" id="KW-0862">Zinc</keyword>
<dbReference type="SMART" id="SM00343">
    <property type="entry name" value="ZnF_C2HC"/>
    <property type="match status" value="1"/>
</dbReference>
<dbReference type="AlphaFoldDB" id="A0A6J8F1T2"/>
<evidence type="ECO:0000256" key="1">
    <source>
        <dbReference type="PROSITE-ProRule" id="PRU00047"/>
    </source>
</evidence>
<protein>
    <recommendedName>
        <fullName evidence="2">CCHC-type domain-containing protein</fullName>
    </recommendedName>
</protein>
<reference evidence="3 4" key="1">
    <citation type="submission" date="2020-06" db="EMBL/GenBank/DDBJ databases">
        <authorList>
            <person name="Li R."/>
            <person name="Bekaert M."/>
        </authorList>
    </citation>
    <scope>NUCLEOTIDE SEQUENCE [LARGE SCALE GENOMIC DNA]</scope>
    <source>
        <strain evidence="4">wild</strain>
    </source>
</reference>
<dbReference type="EMBL" id="CACVKT020010264">
    <property type="protein sequence ID" value="CAC5425655.1"/>
    <property type="molecule type" value="Genomic_DNA"/>
</dbReference>
<dbReference type="OrthoDB" id="10306427at2759"/>
<evidence type="ECO:0000313" key="4">
    <source>
        <dbReference type="Proteomes" id="UP000507470"/>
    </source>
</evidence>
<feature type="domain" description="CCHC-type" evidence="2">
    <location>
        <begin position="137"/>
        <end position="152"/>
    </location>
</feature>
<dbReference type="Proteomes" id="UP000507470">
    <property type="component" value="Unassembled WGS sequence"/>
</dbReference>
<organism evidence="3 4">
    <name type="scientific">Mytilus coruscus</name>
    <name type="common">Sea mussel</name>
    <dbReference type="NCBI Taxonomy" id="42192"/>
    <lineage>
        <taxon>Eukaryota</taxon>
        <taxon>Metazoa</taxon>
        <taxon>Spiralia</taxon>
        <taxon>Lophotrochozoa</taxon>
        <taxon>Mollusca</taxon>
        <taxon>Bivalvia</taxon>
        <taxon>Autobranchia</taxon>
        <taxon>Pteriomorphia</taxon>
        <taxon>Mytilida</taxon>
        <taxon>Mytiloidea</taxon>
        <taxon>Mytilidae</taxon>
        <taxon>Mytilinae</taxon>
        <taxon>Mytilus</taxon>
    </lineage>
</organism>
<dbReference type="PROSITE" id="PS50158">
    <property type="entry name" value="ZF_CCHC"/>
    <property type="match status" value="1"/>
</dbReference>
<dbReference type="InterPro" id="IPR036875">
    <property type="entry name" value="Znf_CCHC_sf"/>
</dbReference>
<evidence type="ECO:0000259" key="2">
    <source>
        <dbReference type="PROSITE" id="PS50158"/>
    </source>
</evidence>
<dbReference type="GO" id="GO:0008270">
    <property type="term" value="F:zinc ion binding"/>
    <property type="evidence" value="ECO:0007669"/>
    <property type="project" value="UniProtKB-KW"/>
</dbReference>
<gene>
    <name evidence="3" type="ORF">MCOR_57451</name>
</gene>